<dbReference type="EMBL" id="JAVDSB010000005">
    <property type="protein sequence ID" value="MDR6552295.1"/>
    <property type="molecule type" value="Genomic_DNA"/>
</dbReference>
<reference evidence="1 2" key="1">
    <citation type="submission" date="2023-07" db="EMBL/GenBank/DDBJ databases">
        <title>Sorghum-associated microbial communities from plants grown in Nebraska, USA.</title>
        <authorList>
            <person name="Schachtman D."/>
        </authorList>
    </citation>
    <scope>NUCLEOTIDE SEQUENCE [LARGE SCALE GENOMIC DNA]</scope>
    <source>
        <strain evidence="1 2">CC258</strain>
    </source>
</reference>
<evidence type="ECO:0000313" key="1">
    <source>
        <dbReference type="EMBL" id="MDR6552295.1"/>
    </source>
</evidence>
<proteinExistence type="predicted"/>
<evidence type="ECO:0000313" key="2">
    <source>
        <dbReference type="Proteomes" id="UP001267290"/>
    </source>
</evidence>
<name>A0ABU1NXU1_9BACL</name>
<dbReference type="Proteomes" id="UP001267290">
    <property type="component" value="Unassembled WGS sequence"/>
</dbReference>
<comment type="caution">
    <text evidence="1">The sequence shown here is derived from an EMBL/GenBank/DDBJ whole genome shotgun (WGS) entry which is preliminary data.</text>
</comment>
<sequence>MLRISRQETYFLAKIHCVKEDFSRLQKANINLLLISSKEAGIYHAMSKILSCFHNLIIVISHFFYNSITITITDMELFAECI</sequence>
<organism evidence="1 2">
    <name type="scientific">Paenibacillus qinlingensis</name>
    <dbReference type="NCBI Taxonomy" id="1837343"/>
    <lineage>
        <taxon>Bacteria</taxon>
        <taxon>Bacillati</taxon>
        <taxon>Bacillota</taxon>
        <taxon>Bacilli</taxon>
        <taxon>Bacillales</taxon>
        <taxon>Paenibacillaceae</taxon>
        <taxon>Paenibacillus</taxon>
    </lineage>
</organism>
<accession>A0ABU1NXU1</accession>
<gene>
    <name evidence="1" type="ORF">J2736_003497</name>
</gene>
<keyword evidence="2" id="KW-1185">Reference proteome</keyword>
<protein>
    <submittedName>
        <fullName evidence="1">Uncharacterized protein</fullName>
    </submittedName>
</protein>